<organism evidence="2 3">
    <name type="scientific">Dipteronia dyeriana</name>
    <dbReference type="NCBI Taxonomy" id="168575"/>
    <lineage>
        <taxon>Eukaryota</taxon>
        <taxon>Viridiplantae</taxon>
        <taxon>Streptophyta</taxon>
        <taxon>Embryophyta</taxon>
        <taxon>Tracheophyta</taxon>
        <taxon>Spermatophyta</taxon>
        <taxon>Magnoliopsida</taxon>
        <taxon>eudicotyledons</taxon>
        <taxon>Gunneridae</taxon>
        <taxon>Pentapetalae</taxon>
        <taxon>rosids</taxon>
        <taxon>malvids</taxon>
        <taxon>Sapindales</taxon>
        <taxon>Sapindaceae</taxon>
        <taxon>Hippocastanoideae</taxon>
        <taxon>Acereae</taxon>
        <taxon>Dipteronia</taxon>
    </lineage>
</organism>
<dbReference type="Proteomes" id="UP001280121">
    <property type="component" value="Unassembled WGS sequence"/>
</dbReference>
<dbReference type="CDD" id="cd06222">
    <property type="entry name" value="RNase_H_like"/>
    <property type="match status" value="1"/>
</dbReference>
<protein>
    <recommendedName>
        <fullName evidence="1">RNase H type-1 domain-containing protein</fullName>
    </recommendedName>
</protein>
<dbReference type="InterPro" id="IPR044730">
    <property type="entry name" value="RNase_H-like_dom_plant"/>
</dbReference>
<evidence type="ECO:0000313" key="2">
    <source>
        <dbReference type="EMBL" id="KAK2656725.1"/>
    </source>
</evidence>
<dbReference type="InterPro" id="IPR052929">
    <property type="entry name" value="RNase_H-like_EbsB-rel"/>
</dbReference>
<dbReference type="InterPro" id="IPR012337">
    <property type="entry name" value="RNaseH-like_sf"/>
</dbReference>
<dbReference type="Pfam" id="PF13456">
    <property type="entry name" value="RVT_3"/>
    <property type="match status" value="1"/>
</dbReference>
<dbReference type="InterPro" id="IPR002156">
    <property type="entry name" value="RNaseH_domain"/>
</dbReference>
<dbReference type="SUPFAM" id="SSF53098">
    <property type="entry name" value="Ribonuclease H-like"/>
    <property type="match status" value="1"/>
</dbReference>
<accession>A0AAE0CMI9</accession>
<dbReference type="PANTHER" id="PTHR47074">
    <property type="entry name" value="BNAC02G40300D PROTEIN"/>
    <property type="match status" value="1"/>
</dbReference>
<reference evidence="2" key="1">
    <citation type="journal article" date="2023" name="Plant J.">
        <title>Genome sequences and population genomics provide insights into the demographic history, inbreeding, and mutation load of two 'living fossil' tree species of Dipteronia.</title>
        <authorList>
            <person name="Feng Y."/>
            <person name="Comes H.P."/>
            <person name="Chen J."/>
            <person name="Zhu S."/>
            <person name="Lu R."/>
            <person name="Zhang X."/>
            <person name="Li P."/>
            <person name="Qiu J."/>
            <person name="Olsen K.M."/>
            <person name="Qiu Y."/>
        </authorList>
    </citation>
    <scope>NUCLEOTIDE SEQUENCE</scope>
    <source>
        <strain evidence="2">KIB01</strain>
    </source>
</reference>
<keyword evidence="3" id="KW-1185">Reference proteome</keyword>
<comment type="caution">
    <text evidence="2">The sequence shown here is derived from an EMBL/GenBank/DDBJ whole genome shotgun (WGS) entry which is preliminary data.</text>
</comment>
<feature type="domain" description="RNase H type-1" evidence="1">
    <location>
        <begin position="45"/>
        <end position="134"/>
    </location>
</feature>
<dbReference type="GO" id="GO:0003676">
    <property type="term" value="F:nucleic acid binding"/>
    <property type="evidence" value="ECO:0007669"/>
    <property type="project" value="InterPro"/>
</dbReference>
<dbReference type="EMBL" id="JANJYI010000003">
    <property type="protein sequence ID" value="KAK2656725.1"/>
    <property type="molecule type" value="Genomic_DNA"/>
</dbReference>
<name>A0AAE0CMI9_9ROSI</name>
<gene>
    <name evidence="2" type="ORF">Ddye_009777</name>
</gene>
<proteinExistence type="predicted"/>
<dbReference type="GO" id="GO:0004523">
    <property type="term" value="F:RNA-DNA hybrid ribonuclease activity"/>
    <property type="evidence" value="ECO:0007669"/>
    <property type="project" value="InterPro"/>
</dbReference>
<sequence length="147" mass="15934">MGSCELGDWLFGGVSTFPGYQRWKGCEEGSCLRKLESPSGFVKLNSDAAVKIGREFVGVAVVFRDDGGRVLLAAIMLIRGLFSAEVGDILALREKLKLAKQHGFLRCLVKLDAANIVTAINDSRPTGNNIAGFIFDDVKATFEDVHV</sequence>
<dbReference type="AlphaFoldDB" id="A0AAE0CMI9"/>
<dbReference type="PANTHER" id="PTHR47074:SF11">
    <property type="entry name" value="REVERSE TRANSCRIPTASE-LIKE PROTEIN"/>
    <property type="match status" value="1"/>
</dbReference>
<evidence type="ECO:0000259" key="1">
    <source>
        <dbReference type="Pfam" id="PF13456"/>
    </source>
</evidence>
<evidence type="ECO:0000313" key="3">
    <source>
        <dbReference type="Proteomes" id="UP001280121"/>
    </source>
</evidence>